<gene>
    <name evidence="2" type="ORF">SAMN05444581_1308</name>
</gene>
<evidence type="ECO:0000313" key="3">
    <source>
        <dbReference type="Proteomes" id="UP000198755"/>
    </source>
</evidence>
<dbReference type="AlphaFoldDB" id="A0A1I4CWU1"/>
<organism evidence="2 3">
    <name type="scientific">Methylocapsa palsarum</name>
    <dbReference type="NCBI Taxonomy" id="1612308"/>
    <lineage>
        <taxon>Bacteria</taxon>
        <taxon>Pseudomonadati</taxon>
        <taxon>Pseudomonadota</taxon>
        <taxon>Alphaproteobacteria</taxon>
        <taxon>Hyphomicrobiales</taxon>
        <taxon>Beijerinckiaceae</taxon>
        <taxon>Methylocapsa</taxon>
    </lineage>
</organism>
<keyword evidence="3" id="KW-1185">Reference proteome</keyword>
<protein>
    <submittedName>
        <fullName evidence="2">Uncharacterized protein</fullName>
    </submittedName>
</protein>
<feature type="signal peptide" evidence="1">
    <location>
        <begin position="1"/>
        <end position="21"/>
    </location>
</feature>
<evidence type="ECO:0000313" key="2">
    <source>
        <dbReference type="EMBL" id="SFK85253.1"/>
    </source>
</evidence>
<dbReference type="STRING" id="1612308.SAMN05444581_1308"/>
<proteinExistence type="predicted"/>
<dbReference type="Proteomes" id="UP000198755">
    <property type="component" value="Unassembled WGS sequence"/>
</dbReference>
<dbReference type="EMBL" id="FOSN01000030">
    <property type="protein sequence ID" value="SFK85253.1"/>
    <property type="molecule type" value="Genomic_DNA"/>
</dbReference>
<sequence>MARYFALILNLLLIGSMSTRAEALPVAVIEADDEASAAGKAEIIDHAFVKQHTTGFEAFI</sequence>
<evidence type="ECO:0000256" key="1">
    <source>
        <dbReference type="SAM" id="SignalP"/>
    </source>
</evidence>
<feature type="chain" id="PRO_5011481748" evidence="1">
    <location>
        <begin position="22"/>
        <end position="60"/>
    </location>
</feature>
<keyword evidence="1" id="KW-0732">Signal</keyword>
<reference evidence="2 3" key="1">
    <citation type="submission" date="2016-10" db="EMBL/GenBank/DDBJ databases">
        <authorList>
            <person name="de Groot N.N."/>
        </authorList>
    </citation>
    <scope>NUCLEOTIDE SEQUENCE [LARGE SCALE GENOMIC DNA]</scope>
    <source>
        <strain evidence="2 3">NE2</strain>
    </source>
</reference>
<name>A0A1I4CWU1_9HYPH</name>
<accession>A0A1I4CWU1</accession>